<comment type="function">
    <text evidence="4">Functions in the N-end rule pathway of protein degradation where it conjugates Leu, Phe and, less efficiently, Met from aminoacyl-tRNAs to the N-termini of proteins containing an N-terminal arginine or lysine.</text>
</comment>
<comment type="similarity">
    <text evidence="4">Belongs to the L/F-transferase family.</text>
</comment>
<dbReference type="GO" id="GO:0030163">
    <property type="term" value="P:protein catabolic process"/>
    <property type="evidence" value="ECO:0007669"/>
    <property type="project" value="UniProtKB-UniRule"/>
</dbReference>
<dbReference type="InterPro" id="IPR042203">
    <property type="entry name" value="Leu/Phe-tRNA_Trfase_C"/>
</dbReference>
<proteinExistence type="inferred from homology"/>
<dbReference type="PANTHER" id="PTHR30098">
    <property type="entry name" value="LEUCYL/PHENYLALANYL-TRNA--PROTEIN TRANSFERASE"/>
    <property type="match status" value="1"/>
</dbReference>
<dbReference type="EMBL" id="OMOH01000003">
    <property type="protein sequence ID" value="SPF67814.1"/>
    <property type="molecule type" value="Genomic_DNA"/>
</dbReference>
<keyword evidence="3 4" id="KW-0012">Acyltransferase</keyword>
<sequence length="262" mass="28910">MSSDVRMRNGSVRGATAGADAYIGPVLTDLFGDVSQWPDQDLVGFTETLDADFTLAAYAAGLFPMPLHESGYEGIGWWSPVNRGVLPLQGLRVSHSLRRSLNRYTTSIDRDFERVLLGCADPSRPYGWIDEDIRAVYTELHERGWVHSVETWDDEGRLVGGLYGVSVRGLFAGESMFHDPRYGRDASKVALVRLVDELSVDGRAALLDVQWLTPHLASLGGVEVPRRHYLELLGDALGEPGAPWPRPAESTRRGRAPEGLPR</sequence>
<reference evidence="7" key="1">
    <citation type="submission" date="2018-02" db="EMBL/GenBank/DDBJ databases">
        <authorList>
            <person name="Hornung B."/>
        </authorList>
    </citation>
    <scope>NUCLEOTIDE SEQUENCE [LARGE SCALE GENOMIC DNA]</scope>
</reference>
<dbReference type="Gene3D" id="3.40.630.70">
    <property type="entry name" value="Leucyl/phenylalanyl-tRNA-protein transferase, C-terminal domain"/>
    <property type="match status" value="1"/>
</dbReference>
<dbReference type="Gene3D" id="3.30.70.3550">
    <property type="entry name" value="Leucyl/phenylalanyl-tRNA-protein transferase, N-terminal domain"/>
    <property type="match status" value="1"/>
</dbReference>
<keyword evidence="1 4" id="KW-0963">Cytoplasm</keyword>
<comment type="subcellular location">
    <subcellularLocation>
        <location evidence="4">Cytoplasm</location>
    </subcellularLocation>
</comment>
<evidence type="ECO:0000256" key="2">
    <source>
        <dbReference type="ARBA" id="ARBA00022679"/>
    </source>
</evidence>
<name>A0A375HZ40_9ACTN</name>
<comment type="catalytic activity">
    <reaction evidence="4">
        <text>N-terminal L-arginyl-[protein] + L-leucyl-tRNA(Leu) = N-terminal L-leucyl-L-arginyl-[protein] + tRNA(Leu) + H(+)</text>
        <dbReference type="Rhea" id="RHEA:50416"/>
        <dbReference type="Rhea" id="RHEA-COMP:9613"/>
        <dbReference type="Rhea" id="RHEA-COMP:9622"/>
        <dbReference type="Rhea" id="RHEA-COMP:12672"/>
        <dbReference type="Rhea" id="RHEA-COMP:12673"/>
        <dbReference type="ChEBI" id="CHEBI:15378"/>
        <dbReference type="ChEBI" id="CHEBI:64719"/>
        <dbReference type="ChEBI" id="CHEBI:78442"/>
        <dbReference type="ChEBI" id="CHEBI:78494"/>
        <dbReference type="ChEBI" id="CHEBI:133044"/>
        <dbReference type="EC" id="2.3.2.6"/>
    </reaction>
</comment>
<dbReference type="Proteomes" id="UP000265962">
    <property type="component" value="Unassembled WGS sequence"/>
</dbReference>
<keyword evidence="2 4" id="KW-0808">Transferase</keyword>
<protein>
    <recommendedName>
        <fullName evidence="4">Leucyl/phenylalanyl-tRNA--protein transferase</fullName>
        <ecNumber evidence="4">2.3.2.6</ecNumber>
    </recommendedName>
    <alternativeName>
        <fullName evidence="4">L/F-transferase</fullName>
    </alternativeName>
    <alternativeName>
        <fullName evidence="4">Leucyltransferase</fullName>
    </alternativeName>
    <alternativeName>
        <fullName evidence="4">Phenyalanyltransferase</fullName>
    </alternativeName>
</protein>
<dbReference type="GO" id="GO:0008914">
    <property type="term" value="F:leucyl-tRNA--protein transferase activity"/>
    <property type="evidence" value="ECO:0007669"/>
    <property type="project" value="UniProtKB-UniRule"/>
</dbReference>
<dbReference type="InterPro" id="IPR004616">
    <property type="entry name" value="Leu/Phe-tRNA_Trfase"/>
</dbReference>
<dbReference type="EC" id="2.3.2.6" evidence="4"/>
<evidence type="ECO:0000256" key="4">
    <source>
        <dbReference type="HAMAP-Rule" id="MF_00688"/>
    </source>
</evidence>
<dbReference type="NCBIfam" id="TIGR00667">
    <property type="entry name" value="aat"/>
    <property type="match status" value="1"/>
</dbReference>
<dbReference type="Pfam" id="PF03588">
    <property type="entry name" value="Leu_Phe_trans"/>
    <property type="match status" value="1"/>
</dbReference>
<dbReference type="GO" id="GO:0005737">
    <property type="term" value="C:cytoplasm"/>
    <property type="evidence" value="ECO:0007669"/>
    <property type="project" value="UniProtKB-SubCell"/>
</dbReference>
<dbReference type="AlphaFoldDB" id="A0A375HZ40"/>
<evidence type="ECO:0000256" key="3">
    <source>
        <dbReference type="ARBA" id="ARBA00023315"/>
    </source>
</evidence>
<accession>A0A375HZ40</accession>
<dbReference type="PANTHER" id="PTHR30098:SF2">
    <property type="entry name" value="LEUCYL_PHENYLALANYL-TRNA--PROTEIN TRANSFERASE"/>
    <property type="match status" value="1"/>
</dbReference>
<feature type="region of interest" description="Disordered" evidence="5">
    <location>
        <begin position="240"/>
        <end position="262"/>
    </location>
</feature>
<dbReference type="SUPFAM" id="SSF55729">
    <property type="entry name" value="Acyl-CoA N-acyltransferases (Nat)"/>
    <property type="match status" value="1"/>
</dbReference>
<evidence type="ECO:0000256" key="1">
    <source>
        <dbReference type="ARBA" id="ARBA00022490"/>
    </source>
</evidence>
<comment type="catalytic activity">
    <reaction evidence="4">
        <text>N-terminal L-lysyl-[protein] + L-leucyl-tRNA(Leu) = N-terminal L-leucyl-L-lysyl-[protein] + tRNA(Leu) + H(+)</text>
        <dbReference type="Rhea" id="RHEA:12340"/>
        <dbReference type="Rhea" id="RHEA-COMP:9613"/>
        <dbReference type="Rhea" id="RHEA-COMP:9622"/>
        <dbReference type="Rhea" id="RHEA-COMP:12670"/>
        <dbReference type="Rhea" id="RHEA-COMP:12671"/>
        <dbReference type="ChEBI" id="CHEBI:15378"/>
        <dbReference type="ChEBI" id="CHEBI:65249"/>
        <dbReference type="ChEBI" id="CHEBI:78442"/>
        <dbReference type="ChEBI" id="CHEBI:78494"/>
        <dbReference type="ChEBI" id="CHEBI:133043"/>
        <dbReference type="EC" id="2.3.2.6"/>
    </reaction>
</comment>
<dbReference type="HAMAP" id="MF_00688">
    <property type="entry name" value="Leu_Phe_trans"/>
    <property type="match status" value="1"/>
</dbReference>
<gene>
    <name evidence="4" type="primary">aat</name>
    <name evidence="6" type="ORF">PROPJV5_0762</name>
</gene>
<evidence type="ECO:0000313" key="7">
    <source>
        <dbReference type="Proteomes" id="UP000265962"/>
    </source>
</evidence>
<comment type="catalytic activity">
    <reaction evidence="4">
        <text>L-phenylalanyl-tRNA(Phe) + an N-terminal L-alpha-aminoacyl-[protein] = an N-terminal L-phenylalanyl-L-alpha-aminoacyl-[protein] + tRNA(Phe)</text>
        <dbReference type="Rhea" id="RHEA:43632"/>
        <dbReference type="Rhea" id="RHEA-COMP:9668"/>
        <dbReference type="Rhea" id="RHEA-COMP:9699"/>
        <dbReference type="Rhea" id="RHEA-COMP:10636"/>
        <dbReference type="Rhea" id="RHEA-COMP:10637"/>
        <dbReference type="ChEBI" id="CHEBI:78442"/>
        <dbReference type="ChEBI" id="CHEBI:78531"/>
        <dbReference type="ChEBI" id="CHEBI:78597"/>
        <dbReference type="ChEBI" id="CHEBI:83561"/>
        <dbReference type="EC" id="2.3.2.6"/>
    </reaction>
</comment>
<evidence type="ECO:0000313" key="6">
    <source>
        <dbReference type="EMBL" id="SPF67814.1"/>
    </source>
</evidence>
<evidence type="ECO:0000256" key="5">
    <source>
        <dbReference type="SAM" id="MobiDB-lite"/>
    </source>
</evidence>
<organism evidence="6 7">
    <name type="scientific">Propionibacterium ruminifibrarum</name>
    <dbReference type="NCBI Taxonomy" id="1962131"/>
    <lineage>
        <taxon>Bacteria</taxon>
        <taxon>Bacillati</taxon>
        <taxon>Actinomycetota</taxon>
        <taxon>Actinomycetes</taxon>
        <taxon>Propionibacteriales</taxon>
        <taxon>Propionibacteriaceae</taxon>
        <taxon>Propionibacterium</taxon>
    </lineage>
</organism>
<dbReference type="InterPro" id="IPR042221">
    <property type="entry name" value="Leu/Phe-tRNA_Trfase_N"/>
</dbReference>
<dbReference type="InterPro" id="IPR016181">
    <property type="entry name" value="Acyl_CoA_acyltransferase"/>
</dbReference>
<feature type="compositionally biased region" description="Basic and acidic residues" evidence="5">
    <location>
        <begin position="249"/>
        <end position="262"/>
    </location>
</feature>
<keyword evidence="7" id="KW-1185">Reference proteome</keyword>